<keyword evidence="2" id="KW-0472">Membrane</keyword>
<dbReference type="InterPro" id="IPR021449">
    <property type="entry name" value="DUF3099"/>
</dbReference>
<keyword evidence="2" id="KW-1133">Transmembrane helix</keyword>
<gene>
    <name evidence="3" type="ORF">ATL42_1249</name>
</gene>
<comment type="caution">
    <text evidence="3">The sequence shown here is derived from an EMBL/GenBank/DDBJ whole genome shotgun (WGS) entry which is preliminary data.</text>
</comment>
<dbReference type="RefSeq" id="WP_245862191.1">
    <property type="nucleotide sequence ID" value="NZ_PDJG01000001.1"/>
</dbReference>
<dbReference type="Proteomes" id="UP000225548">
    <property type="component" value="Unassembled WGS sequence"/>
</dbReference>
<keyword evidence="4" id="KW-1185">Reference proteome</keyword>
<feature type="compositionally biased region" description="Basic and acidic residues" evidence="1">
    <location>
        <begin position="96"/>
        <end position="110"/>
    </location>
</feature>
<evidence type="ECO:0000313" key="4">
    <source>
        <dbReference type="Proteomes" id="UP000225548"/>
    </source>
</evidence>
<evidence type="ECO:0000256" key="2">
    <source>
        <dbReference type="SAM" id="Phobius"/>
    </source>
</evidence>
<accession>A0A2A9E416</accession>
<sequence length="136" mass="14848">MKTPGSIRLGRRGRGGTRTDGSTGPRQTPEVYRITSAADSLSDDQSRRVKRYLLQMSIRMACIIGAVFVDGIFMWVLLLGAVLLPYAAVIDANSGRERRDDDLPPMDYHRQLPGVPVSPTVPLAEPSSYTAGAHHV</sequence>
<evidence type="ECO:0000313" key="3">
    <source>
        <dbReference type="EMBL" id="PFG33376.1"/>
    </source>
</evidence>
<dbReference type="Pfam" id="PF11298">
    <property type="entry name" value="DUF3099"/>
    <property type="match status" value="1"/>
</dbReference>
<feature type="transmembrane region" description="Helical" evidence="2">
    <location>
        <begin position="60"/>
        <end position="88"/>
    </location>
</feature>
<evidence type="ECO:0000256" key="1">
    <source>
        <dbReference type="SAM" id="MobiDB-lite"/>
    </source>
</evidence>
<evidence type="ECO:0008006" key="5">
    <source>
        <dbReference type="Google" id="ProtNLM"/>
    </source>
</evidence>
<proteinExistence type="predicted"/>
<reference evidence="3 4" key="1">
    <citation type="submission" date="2017-10" db="EMBL/GenBank/DDBJ databases">
        <title>Sequencing the genomes of 1000 actinobacteria strains.</title>
        <authorList>
            <person name="Klenk H.-P."/>
        </authorList>
    </citation>
    <scope>NUCLEOTIDE SEQUENCE [LARGE SCALE GENOMIC DNA]</scope>
    <source>
        <strain evidence="3 4">DSM 18966</strain>
    </source>
</reference>
<protein>
    <recommendedName>
        <fullName evidence="5">DUF3099 family protein</fullName>
    </recommendedName>
</protein>
<dbReference type="AlphaFoldDB" id="A0A2A9E416"/>
<dbReference type="EMBL" id="PDJG01000001">
    <property type="protein sequence ID" value="PFG33376.1"/>
    <property type="molecule type" value="Genomic_DNA"/>
</dbReference>
<organism evidence="3 4">
    <name type="scientific">Sanguibacter antarcticus</name>
    <dbReference type="NCBI Taxonomy" id="372484"/>
    <lineage>
        <taxon>Bacteria</taxon>
        <taxon>Bacillati</taxon>
        <taxon>Actinomycetota</taxon>
        <taxon>Actinomycetes</taxon>
        <taxon>Micrococcales</taxon>
        <taxon>Sanguibacteraceae</taxon>
        <taxon>Sanguibacter</taxon>
    </lineage>
</organism>
<feature type="region of interest" description="Disordered" evidence="1">
    <location>
        <begin position="1"/>
        <end position="29"/>
    </location>
</feature>
<keyword evidence="2" id="KW-0812">Transmembrane</keyword>
<name>A0A2A9E416_9MICO</name>
<feature type="region of interest" description="Disordered" evidence="1">
    <location>
        <begin position="96"/>
        <end position="136"/>
    </location>
</feature>